<dbReference type="Proteomes" id="UP001171902">
    <property type="component" value="Unassembled WGS sequence"/>
</dbReference>
<dbReference type="EMBL" id="JAUEMJ010000016">
    <property type="protein sequence ID" value="MDN3243688.1"/>
    <property type="molecule type" value="Genomic_DNA"/>
</dbReference>
<evidence type="ECO:0000313" key="1">
    <source>
        <dbReference type="EMBL" id="MDN3241843.1"/>
    </source>
</evidence>
<protein>
    <submittedName>
        <fullName evidence="1">Uncharacterized protein</fullName>
    </submittedName>
</protein>
<dbReference type="RefSeq" id="WP_289958751.1">
    <property type="nucleotide sequence ID" value="NZ_JAUEMJ010000006.1"/>
</dbReference>
<organism evidence="1 3">
    <name type="scientific">Glycomyces tritici</name>
    <dbReference type="NCBI Taxonomy" id="2665176"/>
    <lineage>
        <taxon>Bacteria</taxon>
        <taxon>Bacillati</taxon>
        <taxon>Actinomycetota</taxon>
        <taxon>Actinomycetes</taxon>
        <taxon>Glycomycetales</taxon>
        <taxon>Glycomycetaceae</taxon>
        <taxon>Glycomyces</taxon>
    </lineage>
</organism>
<comment type="caution">
    <text evidence="1">The sequence shown here is derived from an EMBL/GenBank/DDBJ whole genome shotgun (WGS) entry which is preliminary data.</text>
</comment>
<dbReference type="EMBL" id="JAUEMJ010000006">
    <property type="protein sequence ID" value="MDN3241843.1"/>
    <property type="molecule type" value="Genomic_DNA"/>
</dbReference>
<sequence>MTPDALHRTHLTALVTGKIDTAAKLRQQFQAKDHGIAAEHLLAAVAVVLEYRFGPGAGLGAGPIDYDRLGAFMTELRHACKSTMPPPDHLGVEAVIRALYGEPHLAAPLAEQRHSQALYTALAYELSRHHWLRANPEHLVHYARKRMTTWILGRPEE</sequence>
<evidence type="ECO:0000313" key="3">
    <source>
        <dbReference type="Proteomes" id="UP001171902"/>
    </source>
</evidence>
<name>A0ABT7YT68_9ACTN</name>
<keyword evidence="3" id="KW-1185">Reference proteome</keyword>
<reference evidence="1" key="1">
    <citation type="submission" date="2023-06" db="EMBL/GenBank/DDBJ databases">
        <title>Gycomyces niveus sp.nov., a novel actinomycete isolated from soil in Shouguang.</title>
        <authorList>
            <person name="Yang X."/>
            <person name="Zhao J."/>
        </authorList>
    </citation>
    <scope>NUCLEOTIDE SEQUENCE</scope>
    <source>
        <strain evidence="1">NEAU C2</strain>
    </source>
</reference>
<accession>A0ABT7YT68</accession>
<gene>
    <name evidence="1" type="ORF">QWI33_19115</name>
    <name evidence="2" type="ORF">QWI33_28515</name>
</gene>
<evidence type="ECO:0000313" key="2">
    <source>
        <dbReference type="EMBL" id="MDN3243688.1"/>
    </source>
</evidence>
<proteinExistence type="predicted"/>